<dbReference type="PANTHER" id="PTHR43544">
    <property type="entry name" value="SHORT-CHAIN DEHYDROGENASE/REDUCTASE"/>
    <property type="match status" value="1"/>
</dbReference>
<protein>
    <recommendedName>
        <fullName evidence="3">Short-chain dehydrogenase</fullName>
    </recommendedName>
</protein>
<dbReference type="Gene3D" id="3.40.50.720">
    <property type="entry name" value="NAD(P)-binding Rossmann-like Domain"/>
    <property type="match status" value="1"/>
</dbReference>
<evidence type="ECO:0000313" key="1">
    <source>
        <dbReference type="EMBL" id="KAF7846283.1"/>
    </source>
</evidence>
<gene>
    <name evidence="1" type="ORF">BT93_L4669</name>
</gene>
<keyword evidence="2" id="KW-1185">Reference proteome</keyword>
<reference evidence="1" key="1">
    <citation type="submission" date="2020-05" db="EMBL/GenBank/DDBJ databases">
        <title>WGS assembly of Corymbia citriodora subspecies variegata.</title>
        <authorList>
            <person name="Barry K."/>
            <person name="Hundley H."/>
            <person name="Shu S."/>
            <person name="Jenkins J."/>
            <person name="Grimwood J."/>
            <person name="Baten A."/>
        </authorList>
    </citation>
    <scope>NUCLEOTIDE SEQUENCE</scope>
    <source>
        <strain evidence="1">CV2-018</strain>
    </source>
</reference>
<evidence type="ECO:0000313" key="2">
    <source>
        <dbReference type="Proteomes" id="UP000806378"/>
    </source>
</evidence>
<name>A0A8T0CFT1_CORYI</name>
<dbReference type="Pfam" id="PF13561">
    <property type="entry name" value="adh_short_C2"/>
    <property type="match status" value="1"/>
</dbReference>
<organism evidence="1 2">
    <name type="scientific">Corymbia citriodora subsp. variegata</name>
    <dbReference type="NCBI Taxonomy" id="360336"/>
    <lineage>
        <taxon>Eukaryota</taxon>
        <taxon>Viridiplantae</taxon>
        <taxon>Streptophyta</taxon>
        <taxon>Embryophyta</taxon>
        <taxon>Tracheophyta</taxon>
        <taxon>Spermatophyta</taxon>
        <taxon>Magnoliopsida</taxon>
        <taxon>eudicotyledons</taxon>
        <taxon>Gunneridae</taxon>
        <taxon>Pentapetalae</taxon>
        <taxon>rosids</taxon>
        <taxon>malvids</taxon>
        <taxon>Myrtales</taxon>
        <taxon>Myrtaceae</taxon>
        <taxon>Myrtoideae</taxon>
        <taxon>Eucalypteae</taxon>
        <taxon>Corymbia</taxon>
    </lineage>
</organism>
<proteinExistence type="predicted"/>
<dbReference type="SUPFAM" id="SSF51735">
    <property type="entry name" value="NAD(P)-binding Rossmann-fold domains"/>
    <property type="match status" value="1"/>
</dbReference>
<dbReference type="GO" id="GO:0016491">
    <property type="term" value="F:oxidoreductase activity"/>
    <property type="evidence" value="ECO:0007669"/>
    <property type="project" value="TreeGrafter"/>
</dbReference>
<sequence length="224" mass="24434">MIHDARRDQATAQALLRARLGYKVYAIDRQIADGIKSLADATPLHLDVTSSDSMNKFNEEVKDLTLDLYIHATDGSSPAHKDSLEGTDLQVFRKLFAVNTYAPMLITQALVPCLLRSEGAKIVIVTDIMGSIGENDKGGWYAYRSSKAAANALGRALAIDLNSKRVPVFMVHPGSANIEPKATSANNVTDNSSSAEKLWENVIDAKNIADTGKFFDYEGTELSW</sequence>
<accession>A0A8T0CFT1</accession>
<dbReference type="Proteomes" id="UP000806378">
    <property type="component" value="Unassembled WGS sequence"/>
</dbReference>
<dbReference type="InterPro" id="IPR036291">
    <property type="entry name" value="NAD(P)-bd_dom_sf"/>
</dbReference>
<comment type="caution">
    <text evidence="1">The sequence shown here is derived from an EMBL/GenBank/DDBJ whole genome shotgun (WGS) entry which is preliminary data.</text>
</comment>
<dbReference type="OrthoDB" id="5296at2759"/>
<dbReference type="Gramene" id="rna-gnl|WGS:JABURB|Cocit.L4669.1">
    <property type="protein sequence ID" value="cds-KAF7846283.1"/>
    <property type="gene ID" value="gene-BT93_L4669"/>
</dbReference>
<dbReference type="PANTHER" id="PTHR43544:SF12">
    <property type="entry name" value="NAD(P)-BINDING ROSSMANN-FOLD SUPERFAMILY PROTEIN"/>
    <property type="match status" value="1"/>
</dbReference>
<dbReference type="InterPro" id="IPR051468">
    <property type="entry name" value="Fungal_SecMetab_SDRs"/>
</dbReference>
<dbReference type="EMBL" id="MU093903">
    <property type="protein sequence ID" value="KAF7846283.1"/>
    <property type="molecule type" value="Genomic_DNA"/>
</dbReference>
<dbReference type="AlphaFoldDB" id="A0A8T0CFT1"/>
<dbReference type="InterPro" id="IPR002347">
    <property type="entry name" value="SDR_fam"/>
</dbReference>
<dbReference type="GO" id="GO:0005737">
    <property type="term" value="C:cytoplasm"/>
    <property type="evidence" value="ECO:0007669"/>
    <property type="project" value="TreeGrafter"/>
</dbReference>
<evidence type="ECO:0008006" key="3">
    <source>
        <dbReference type="Google" id="ProtNLM"/>
    </source>
</evidence>